<dbReference type="AlphaFoldDB" id="A0A9D3WYA5"/>
<comment type="caution">
    <text evidence="1">The sequence shown here is derived from an EMBL/GenBank/DDBJ whole genome shotgun (WGS) entry which is preliminary data.</text>
</comment>
<name>A0A9D3WYA5_9SAUR</name>
<evidence type="ECO:0000313" key="1">
    <source>
        <dbReference type="EMBL" id="KAH1169553.1"/>
    </source>
</evidence>
<evidence type="ECO:0000313" key="2">
    <source>
        <dbReference type="Proteomes" id="UP000827986"/>
    </source>
</evidence>
<proteinExistence type="predicted"/>
<accession>A0A9D3WYA5</accession>
<dbReference type="EMBL" id="JAHDVG010000484">
    <property type="protein sequence ID" value="KAH1169553.1"/>
    <property type="molecule type" value="Genomic_DNA"/>
</dbReference>
<gene>
    <name evidence="1" type="ORF">KIL84_000538</name>
</gene>
<reference evidence="1" key="1">
    <citation type="submission" date="2021-09" db="EMBL/GenBank/DDBJ databases">
        <title>The genome of Mauremys mutica provides insights into the evolution of semi-aquatic lifestyle.</title>
        <authorList>
            <person name="Gong S."/>
            <person name="Gao Y."/>
        </authorList>
    </citation>
    <scope>NUCLEOTIDE SEQUENCE</scope>
    <source>
        <strain evidence="1">MM-2020</strain>
        <tissue evidence="1">Muscle</tissue>
    </source>
</reference>
<protein>
    <submittedName>
        <fullName evidence="1">Uncharacterized protein</fullName>
    </submittedName>
</protein>
<keyword evidence="2" id="KW-1185">Reference proteome</keyword>
<organism evidence="1 2">
    <name type="scientific">Mauremys mutica</name>
    <name type="common">yellowpond turtle</name>
    <dbReference type="NCBI Taxonomy" id="74926"/>
    <lineage>
        <taxon>Eukaryota</taxon>
        <taxon>Metazoa</taxon>
        <taxon>Chordata</taxon>
        <taxon>Craniata</taxon>
        <taxon>Vertebrata</taxon>
        <taxon>Euteleostomi</taxon>
        <taxon>Archelosauria</taxon>
        <taxon>Testudinata</taxon>
        <taxon>Testudines</taxon>
        <taxon>Cryptodira</taxon>
        <taxon>Durocryptodira</taxon>
        <taxon>Testudinoidea</taxon>
        <taxon>Geoemydidae</taxon>
        <taxon>Geoemydinae</taxon>
        <taxon>Mauremys</taxon>
    </lineage>
</organism>
<sequence length="216" mass="24022">MHLCWGCWQKLCKWGGYSPTLLPHPGFAPTISCKFLRAGARSLVQCVALGMSQCKDHADGACDQTRALRHQLRNEQNQQVRNPLCNNVQTFCGTIKQVSRQTEPSMFAKISPSFCPDTRCPGGSPTSSSRLSPREQPVPSLCAVHMSEVHVQHFSPRWGRTMPDTDSLQQSHVALHVQSTGQASKALQEPSTKQQKPHCWARPGVCHLFHQDTMLP</sequence>
<dbReference type="Proteomes" id="UP000827986">
    <property type="component" value="Unassembled WGS sequence"/>
</dbReference>